<protein>
    <submittedName>
        <fullName evidence="1">Uncharacterized protein</fullName>
    </submittedName>
</protein>
<dbReference type="EMBL" id="HBUF01087941">
    <property type="protein sequence ID" value="CAG6634869.1"/>
    <property type="molecule type" value="Transcribed_RNA"/>
</dbReference>
<accession>A0A8D8QMR0</accession>
<organism evidence="1">
    <name type="scientific">Cacopsylla melanoneura</name>
    <dbReference type="NCBI Taxonomy" id="428564"/>
    <lineage>
        <taxon>Eukaryota</taxon>
        <taxon>Metazoa</taxon>
        <taxon>Ecdysozoa</taxon>
        <taxon>Arthropoda</taxon>
        <taxon>Hexapoda</taxon>
        <taxon>Insecta</taxon>
        <taxon>Pterygota</taxon>
        <taxon>Neoptera</taxon>
        <taxon>Paraneoptera</taxon>
        <taxon>Hemiptera</taxon>
        <taxon>Sternorrhyncha</taxon>
        <taxon>Psylloidea</taxon>
        <taxon>Psyllidae</taxon>
        <taxon>Psyllinae</taxon>
        <taxon>Cacopsylla</taxon>
    </lineage>
</organism>
<proteinExistence type="predicted"/>
<dbReference type="AlphaFoldDB" id="A0A8D8QMR0"/>
<reference evidence="1" key="1">
    <citation type="submission" date="2021-05" db="EMBL/GenBank/DDBJ databases">
        <authorList>
            <person name="Alioto T."/>
            <person name="Alioto T."/>
            <person name="Gomez Garrido J."/>
        </authorList>
    </citation>
    <scope>NUCLEOTIDE SEQUENCE</scope>
</reference>
<name>A0A8D8QMR0_9HEMI</name>
<sequence>MVKLLSPGVNFFFEKEMFVSFVWLCKDQIRGPSLNFGNTIGKYPFTLFHIVLESSFGSSPYFVHISDILTCKIYAFGVNLMKTFYKRLVGDTITFVLQNYVQQSVLSCMF</sequence>
<evidence type="ECO:0000313" key="1">
    <source>
        <dbReference type="EMBL" id="CAG6634869.1"/>
    </source>
</evidence>